<protein>
    <recommendedName>
        <fullName evidence="5">DUF4142 domain-containing protein</fullName>
    </recommendedName>
</protein>
<keyword evidence="4" id="KW-1185">Reference proteome</keyword>
<feature type="signal peptide" evidence="2">
    <location>
        <begin position="1"/>
        <end position="23"/>
    </location>
</feature>
<proteinExistence type="predicted"/>
<dbReference type="Proteomes" id="UP000297564">
    <property type="component" value="Unassembled WGS sequence"/>
</dbReference>
<dbReference type="OrthoDB" id="9404695at2"/>
<evidence type="ECO:0000313" key="3">
    <source>
        <dbReference type="EMBL" id="TFZ04276.1"/>
    </source>
</evidence>
<evidence type="ECO:0000313" key="4">
    <source>
        <dbReference type="Proteomes" id="UP000297564"/>
    </source>
</evidence>
<evidence type="ECO:0008006" key="5">
    <source>
        <dbReference type="Google" id="ProtNLM"/>
    </source>
</evidence>
<dbReference type="RefSeq" id="WP_135283157.1">
    <property type="nucleotide sequence ID" value="NZ_SMLL01000001.1"/>
</dbReference>
<dbReference type="AlphaFoldDB" id="A0A4Z0BY78"/>
<gene>
    <name evidence="3" type="ORF">EZ242_00505</name>
</gene>
<dbReference type="EMBL" id="SMLL01000001">
    <property type="protein sequence ID" value="TFZ04276.1"/>
    <property type="molecule type" value="Genomic_DNA"/>
</dbReference>
<comment type="caution">
    <text evidence="3">The sequence shown here is derived from an EMBL/GenBank/DDBJ whole genome shotgun (WGS) entry which is preliminary data.</text>
</comment>
<evidence type="ECO:0000256" key="2">
    <source>
        <dbReference type="SAM" id="SignalP"/>
    </source>
</evidence>
<evidence type="ECO:0000256" key="1">
    <source>
        <dbReference type="SAM" id="MobiDB-lite"/>
    </source>
</evidence>
<sequence>MKFKSIALAVSMSLGAGFAGAQATPAKPPGAAPGGVLTASQSKTVENLQNATNRLHESIKAMENKGEGKQRHEAITRAQKALIDTQQAMLALPDEMRQSPAFTMSTTEYNESVKKLMQAAESLRKSVQAMAQMPAGEARNKAIQQVNQALVDTQAAMVLASVPATGQTGTMGAAGTGTAAKPAGETKK</sequence>
<keyword evidence="2" id="KW-0732">Signal</keyword>
<feature type="region of interest" description="Disordered" evidence="1">
    <location>
        <begin position="169"/>
        <end position="188"/>
    </location>
</feature>
<accession>A0A4Z0BY78</accession>
<feature type="chain" id="PRO_5021495365" description="DUF4142 domain-containing protein" evidence="2">
    <location>
        <begin position="24"/>
        <end position="188"/>
    </location>
</feature>
<organism evidence="3 4">
    <name type="scientific">Ramlibacter rhizophilus</name>
    <dbReference type="NCBI Taxonomy" id="1781167"/>
    <lineage>
        <taxon>Bacteria</taxon>
        <taxon>Pseudomonadati</taxon>
        <taxon>Pseudomonadota</taxon>
        <taxon>Betaproteobacteria</taxon>
        <taxon>Burkholderiales</taxon>
        <taxon>Comamonadaceae</taxon>
        <taxon>Ramlibacter</taxon>
    </lineage>
</organism>
<reference evidence="3 4" key="1">
    <citation type="submission" date="2019-03" db="EMBL/GenBank/DDBJ databases">
        <title>Ramlibacter rhizophilus CCTCC AB2015357, whole genome shotgun sequence.</title>
        <authorList>
            <person name="Zhang X."/>
            <person name="Feng G."/>
            <person name="Zhu H."/>
        </authorList>
    </citation>
    <scope>NUCLEOTIDE SEQUENCE [LARGE SCALE GENOMIC DNA]</scope>
    <source>
        <strain evidence="3 4">CCTCC AB2015357</strain>
    </source>
</reference>
<name>A0A4Z0BY78_9BURK</name>